<dbReference type="InterPro" id="IPR006162">
    <property type="entry name" value="Ppantetheine_attach_site"/>
</dbReference>
<dbReference type="InterPro" id="IPR016035">
    <property type="entry name" value="Acyl_Trfase/lysoPLipase"/>
</dbReference>
<dbReference type="PROSITE" id="PS00012">
    <property type="entry name" value="PHOSPHOPANTETHEINE"/>
    <property type="match status" value="1"/>
</dbReference>
<keyword evidence="4" id="KW-0012">Acyltransferase</keyword>
<dbReference type="PANTHER" id="PTHR43775">
    <property type="entry name" value="FATTY ACID SYNTHASE"/>
    <property type="match status" value="1"/>
</dbReference>
<feature type="region of interest" description="Disordered" evidence="5">
    <location>
        <begin position="981"/>
        <end position="1006"/>
    </location>
</feature>
<feature type="domain" description="Carrier" evidence="6">
    <location>
        <begin position="1997"/>
        <end position="2072"/>
    </location>
</feature>
<organism evidence="8 9">
    <name type="scientific">Frankia umida</name>
    <dbReference type="NCBI Taxonomy" id="573489"/>
    <lineage>
        <taxon>Bacteria</taxon>
        <taxon>Bacillati</taxon>
        <taxon>Actinomycetota</taxon>
        <taxon>Actinomycetes</taxon>
        <taxon>Frankiales</taxon>
        <taxon>Frankiaceae</taxon>
        <taxon>Frankia</taxon>
    </lineage>
</organism>
<feature type="compositionally biased region" description="Low complexity" evidence="5">
    <location>
        <begin position="991"/>
        <end position="1006"/>
    </location>
</feature>
<keyword evidence="3" id="KW-0808">Transferase</keyword>
<gene>
    <name evidence="8" type="ORF">MXD59_22140</name>
</gene>
<dbReference type="Pfam" id="PF08659">
    <property type="entry name" value="KR"/>
    <property type="match status" value="1"/>
</dbReference>
<dbReference type="InterPro" id="IPR014043">
    <property type="entry name" value="Acyl_transferase_dom"/>
</dbReference>
<dbReference type="Pfam" id="PF00698">
    <property type="entry name" value="Acyl_transf_1"/>
    <property type="match status" value="2"/>
</dbReference>
<dbReference type="EMBL" id="JALKFT010000034">
    <property type="protein sequence ID" value="MCK9878437.1"/>
    <property type="molecule type" value="Genomic_DNA"/>
</dbReference>
<dbReference type="InterPro" id="IPR016039">
    <property type="entry name" value="Thiolase-like"/>
</dbReference>
<dbReference type="SMART" id="SM01294">
    <property type="entry name" value="PKS_PP_betabranch"/>
    <property type="match status" value="1"/>
</dbReference>
<reference evidence="8 9" key="1">
    <citation type="submission" date="2022-04" db="EMBL/GenBank/DDBJ databases">
        <title>Genome diversity in the genus Frankia.</title>
        <authorList>
            <person name="Carlos-Shanley C."/>
            <person name="Hahn D."/>
        </authorList>
    </citation>
    <scope>NUCLEOTIDE SEQUENCE [LARGE SCALE GENOMIC DNA]</scope>
    <source>
        <strain evidence="8 9">Ag45/Mut15</strain>
    </source>
</reference>
<dbReference type="Gene3D" id="3.30.70.3290">
    <property type="match status" value="2"/>
</dbReference>
<dbReference type="SMART" id="SM00825">
    <property type="entry name" value="PKS_KS"/>
    <property type="match status" value="1"/>
</dbReference>
<feature type="domain" description="Ketosynthase family 3 (KS3)" evidence="7">
    <location>
        <begin position="552"/>
        <end position="978"/>
    </location>
</feature>
<evidence type="ECO:0000256" key="4">
    <source>
        <dbReference type="ARBA" id="ARBA00023315"/>
    </source>
</evidence>
<dbReference type="Gene3D" id="3.40.50.720">
    <property type="entry name" value="NAD(P)-binding Rossmann-like Domain"/>
    <property type="match status" value="1"/>
</dbReference>
<dbReference type="PROSITE" id="PS52004">
    <property type="entry name" value="KS3_2"/>
    <property type="match status" value="1"/>
</dbReference>
<evidence type="ECO:0000313" key="9">
    <source>
        <dbReference type="Proteomes" id="UP001201873"/>
    </source>
</evidence>
<keyword evidence="1" id="KW-0596">Phosphopantetheine</keyword>
<evidence type="ECO:0000256" key="1">
    <source>
        <dbReference type="ARBA" id="ARBA00022450"/>
    </source>
</evidence>
<dbReference type="InterPro" id="IPR018201">
    <property type="entry name" value="Ketoacyl_synth_AS"/>
</dbReference>
<keyword evidence="9" id="KW-1185">Reference proteome</keyword>
<comment type="caution">
    <text evidence="8">The sequence shown here is derived from an EMBL/GenBank/DDBJ whole genome shotgun (WGS) entry which is preliminary data.</text>
</comment>
<dbReference type="Gene3D" id="1.10.1200.10">
    <property type="entry name" value="ACP-like"/>
    <property type="match status" value="2"/>
</dbReference>
<dbReference type="InterPro" id="IPR057326">
    <property type="entry name" value="KR_dom"/>
</dbReference>
<dbReference type="CDD" id="cd08952">
    <property type="entry name" value="KR_1_SDR_x"/>
    <property type="match status" value="1"/>
</dbReference>
<protein>
    <submittedName>
        <fullName evidence="8">SDR family NAD(P)-dependent oxidoreductase</fullName>
    </submittedName>
</protein>
<dbReference type="Gene3D" id="3.40.47.10">
    <property type="match status" value="1"/>
</dbReference>
<sequence length="2167" mass="223841">MVGVTRGDFVRSLEALARGETAPGVVHGPAGAAMRPVFVFPGQGSQWPGMATDLMAMWSPFGAAVRAADEALAPFTDRSVVDILGSSAGAGAPTLERVDVVQPALFAVMVALAGLWREFGVEPVAAIGHSIGEPVAAWLTGALSLADSARVAARLSQAQQTLAGQGEMALVSLPVAEIERDLAAEGDRVGIAAVNGPASVVISGDADSVRRVVADYTARGVWARRIAVGLAAHSSQIERVRDRLLRDLVPVAPRSGRLPFYSGLAGDVLDGSGLTGDYWYRSLREPVQFARAARAAHVAHATAAGAAFIEISPHPVLTGSLRDIVDAPDAPVGPTAVLASLRRDQDGPRRFLLSLAEAWVRGVAVDWTVAFSGSGGRLLEDVGRPVGHGDPALIADAVPGDVVSGTAVVGDGSAGAEGPELVRRLAGRSSAQRQRILLAAVRGETASLLGRPSAESVPPGAALREIGLDSVPALELRSRLGELTGLRLAPTLVFDHPTPRALAGHLLAELDGSGEGESWEHATVGTPTPTPNGVGDADSAVDGTGDAGAGPDEPIAILAMSCRLPGGIDDPDALWRLLDDGGEVVGGLPGDRGWDLDQLTAAQPAHHGPNRQREAGFLTGAATFDAAFFGISPREALAMDPQQRLLLETSWEALERARIDPTSLRGTDTGVFAGVTEQGYGPRLDAAPAELEGFVLTGTTASVASGRVAYVLGLEGPAVSVDTACSSSLVAIHLAAQALRRRECSLALAGGVTVMPHPGSFIEFSRKNALSADGRCRAFSADAAGFGLAEGVGVLVLARLSTARQAGHPILALIRGSAVNSDGASNGLTAPNGRSQQRVVRRALAAAGLTPDDVDVVEAHGTGTPLGDPIEATALLAAYGRDRPADRPLWLGSVKSNVGHAQAASGVVGVIKMILAMRHGRLPKTLHVTSPTPHVDWSSGAVRLLTANTGWPAADRPRRAGVSSFGISGTNAHAILEQAPAPAADTATGSARTTATPDPADSAGPDPAAQVVPWLVSGRGEAALAAQARRLRIQVEAGAAGATPGATPGPALARPRDTGHALATTRAALSHRAVVTAADVDGFHRGLRALETGQPAANLIRGVADIEGDVAFVYPGQGSQWDGMVRDLLADEPDFAACLRECADAITVHTGWSVLDVVRGEPGAPNLHRVDVVQPVLFAVMVGLTAWWRAHGVEPAAVVGHSQGEIAAACVAGALSLPDAAKVVCVRARALRAMAAGRGGMVSVSLPRDALEAALRSWPGRLEVAAVNGPGSLVAAGDPQALDELLARCEADGIRARRIPVDYASHTAQVETLRERLQRELADVTPRPATLPFYSSLTGSELDTATLDAGYWYRNLRGTVEFQQATEALLTDGHRAFVEISPHPVLTAAVEATAAQADRSVVVVGSLRRDHGGRERLVAGAAELFTRGVAVDFTAAFADPRGDRPRPVDLPTVAFQRERFWLEPPAARRPEAAGDGWRHRVVWRPIPPRPLPAESVPARLASTSGAGPESWLIVTPAGDAAVLADACADALSRAGVRSAVLPVDAATVDRAALTRLLSSTAPDGSRSGVLSLLALDTDPHPDHCELARGHAATVTLLQALSDVGAGGSADHGPLWCATRGAVRAVAGDTVPRPTQALVWGLAQVTSLEYPDLWGGIVDLPADGEPADLDLLVALLRDPDGENQLAIRSCGGLVRRIAPAPLPGAAGRSWRPRGTVLVTGGTGGVGARIARWLAGAGAEHLVLASRRGADAPGAADLAAQVRDLGADVSLVSCDVGDRDAVADLLAGIPAELPLRAVVHAAAVLDDTVVDRLTARRMAGVSRVKVGGAWNLHELTRELELDAFVLFSSVTATFGLPGVANYAPGNAYLEALAEHRRARGLPATAVAWGLWADGGMVEGAAGARLRRHGLIDMHPELATKALQETLDHDLVTSVVLDVDWDRLAAALAGGRPTRLLDEIPALRRTPRRTSSGLGTSTEQNAPLALRRTLAEQPEAARLRTLLTVVGTHAAAVLGHASAAAIGADTAFRDLGFDSLTAVELRNRLNAAAGTRLATTAVFDHPTPTALARQLGALCGQDLADGFPTPVDGTSVTAAVARVRAELDRLAPALSAVSAFGPESAADQAEIGRRLRGLLAALSTSAVAPASEADGTPASDDELFDLLDSELETP</sequence>
<accession>A0ABT0K3Z2</accession>
<dbReference type="Pfam" id="PF02801">
    <property type="entry name" value="Ketoacyl-synt_C"/>
    <property type="match status" value="1"/>
</dbReference>
<dbReference type="PROSITE" id="PS00606">
    <property type="entry name" value="KS3_1"/>
    <property type="match status" value="1"/>
</dbReference>
<evidence type="ECO:0000259" key="7">
    <source>
        <dbReference type="PROSITE" id="PS52004"/>
    </source>
</evidence>
<dbReference type="Pfam" id="PF00550">
    <property type="entry name" value="PP-binding"/>
    <property type="match status" value="2"/>
</dbReference>
<keyword evidence="2" id="KW-0597">Phosphoprotein</keyword>
<dbReference type="InterPro" id="IPR050091">
    <property type="entry name" value="PKS_NRPS_Biosynth_Enz"/>
</dbReference>
<dbReference type="PANTHER" id="PTHR43775:SF51">
    <property type="entry name" value="INACTIVE PHENOLPHTHIOCEROL SYNTHESIS POLYKETIDE SYNTHASE TYPE I PKS1-RELATED"/>
    <property type="match status" value="1"/>
</dbReference>
<evidence type="ECO:0000256" key="2">
    <source>
        <dbReference type="ARBA" id="ARBA00022553"/>
    </source>
</evidence>
<dbReference type="RefSeq" id="WP_248826541.1">
    <property type="nucleotide sequence ID" value="NZ_JALKFT010000034.1"/>
</dbReference>
<dbReference type="InterPro" id="IPR014031">
    <property type="entry name" value="Ketoacyl_synth_C"/>
</dbReference>
<name>A0ABT0K3Z2_9ACTN</name>
<evidence type="ECO:0000256" key="5">
    <source>
        <dbReference type="SAM" id="MobiDB-lite"/>
    </source>
</evidence>
<dbReference type="InterPro" id="IPR020841">
    <property type="entry name" value="PKS_Beta-ketoAc_synthase_dom"/>
</dbReference>
<dbReference type="Pfam" id="PF00109">
    <property type="entry name" value="ketoacyl-synt"/>
    <property type="match status" value="1"/>
</dbReference>
<dbReference type="InterPro" id="IPR014030">
    <property type="entry name" value="Ketoacyl_synth_N"/>
</dbReference>
<dbReference type="Proteomes" id="UP001201873">
    <property type="component" value="Unassembled WGS sequence"/>
</dbReference>
<dbReference type="CDD" id="cd00833">
    <property type="entry name" value="PKS"/>
    <property type="match status" value="1"/>
</dbReference>
<feature type="domain" description="Carrier" evidence="6">
    <location>
        <begin position="432"/>
        <end position="510"/>
    </location>
</feature>
<dbReference type="Pfam" id="PF16197">
    <property type="entry name" value="KAsynt_C_assoc"/>
    <property type="match status" value="1"/>
</dbReference>
<dbReference type="InterPro" id="IPR001227">
    <property type="entry name" value="Ac_transferase_dom_sf"/>
</dbReference>
<dbReference type="PROSITE" id="PS50075">
    <property type="entry name" value="CARRIER"/>
    <property type="match status" value="2"/>
</dbReference>
<dbReference type="SMART" id="SM00822">
    <property type="entry name" value="PKS_KR"/>
    <property type="match status" value="1"/>
</dbReference>
<dbReference type="SUPFAM" id="SSF52151">
    <property type="entry name" value="FabD/lysophospholipase-like"/>
    <property type="match status" value="2"/>
</dbReference>
<dbReference type="SUPFAM" id="SSF53901">
    <property type="entry name" value="Thiolase-like"/>
    <property type="match status" value="1"/>
</dbReference>
<dbReference type="InterPro" id="IPR036291">
    <property type="entry name" value="NAD(P)-bd_dom_sf"/>
</dbReference>
<dbReference type="SUPFAM" id="SSF47336">
    <property type="entry name" value="ACP-like"/>
    <property type="match status" value="2"/>
</dbReference>
<dbReference type="SUPFAM" id="SSF55048">
    <property type="entry name" value="Probable ACP-binding domain of malonyl-CoA ACP transacylase"/>
    <property type="match status" value="2"/>
</dbReference>
<dbReference type="Gene3D" id="3.40.366.10">
    <property type="entry name" value="Malonyl-Coenzyme A Acyl Carrier Protein, domain 2"/>
    <property type="match status" value="2"/>
</dbReference>
<dbReference type="InterPro" id="IPR009081">
    <property type="entry name" value="PP-bd_ACP"/>
</dbReference>
<proteinExistence type="predicted"/>
<feature type="compositionally biased region" description="Low complexity" evidence="5">
    <location>
        <begin position="523"/>
        <end position="535"/>
    </location>
</feature>
<dbReference type="InterPro" id="IPR032821">
    <property type="entry name" value="PKS_assoc"/>
</dbReference>
<feature type="region of interest" description="Disordered" evidence="5">
    <location>
        <begin position="513"/>
        <end position="535"/>
    </location>
</feature>
<dbReference type="SMART" id="SM00823">
    <property type="entry name" value="PKS_PP"/>
    <property type="match status" value="2"/>
</dbReference>
<dbReference type="SMART" id="SM00827">
    <property type="entry name" value="PKS_AT"/>
    <property type="match status" value="2"/>
</dbReference>
<dbReference type="InterPro" id="IPR016036">
    <property type="entry name" value="Malonyl_transacylase_ACP-bd"/>
</dbReference>
<evidence type="ECO:0000256" key="3">
    <source>
        <dbReference type="ARBA" id="ARBA00022679"/>
    </source>
</evidence>
<dbReference type="InterPro" id="IPR013968">
    <property type="entry name" value="PKS_KR"/>
</dbReference>
<dbReference type="InterPro" id="IPR020806">
    <property type="entry name" value="PKS_PP-bd"/>
</dbReference>
<evidence type="ECO:0000313" key="8">
    <source>
        <dbReference type="EMBL" id="MCK9878437.1"/>
    </source>
</evidence>
<evidence type="ECO:0000259" key="6">
    <source>
        <dbReference type="PROSITE" id="PS50075"/>
    </source>
</evidence>
<dbReference type="SUPFAM" id="SSF51735">
    <property type="entry name" value="NAD(P)-binding Rossmann-fold domains"/>
    <property type="match status" value="2"/>
</dbReference>
<dbReference type="InterPro" id="IPR036736">
    <property type="entry name" value="ACP-like_sf"/>
</dbReference>